<organism evidence="1 2">
    <name type="scientific">Halioxenophilus aromaticivorans</name>
    <dbReference type="NCBI Taxonomy" id="1306992"/>
    <lineage>
        <taxon>Bacteria</taxon>
        <taxon>Pseudomonadati</taxon>
        <taxon>Pseudomonadota</taxon>
        <taxon>Gammaproteobacteria</taxon>
        <taxon>Alteromonadales</taxon>
        <taxon>Alteromonadaceae</taxon>
        <taxon>Halioxenophilus</taxon>
    </lineage>
</organism>
<evidence type="ECO:0008006" key="3">
    <source>
        <dbReference type="Google" id="ProtNLM"/>
    </source>
</evidence>
<gene>
    <name evidence="1" type="ORF">GCM10025791_24300</name>
</gene>
<protein>
    <recommendedName>
        <fullName evidence="3">Histidine kinase</fullName>
    </recommendedName>
</protein>
<dbReference type="Proteomes" id="UP001409585">
    <property type="component" value="Unassembled WGS sequence"/>
</dbReference>
<reference evidence="2" key="1">
    <citation type="journal article" date="2019" name="Int. J. Syst. Evol. Microbiol.">
        <title>The Global Catalogue of Microorganisms (GCM) 10K type strain sequencing project: providing services to taxonomists for standard genome sequencing and annotation.</title>
        <authorList>
            <consortium name="The Broad Institute Genomics Platform"/>
            <consortium name="The Broad Institute Genome Sequencing Center for Infectious Disease"/>
            <person name="Wu L."/>
            <person name="Ma J."/>
        </authorList>
    </citation>
    <scope>NUCLEOTIDE SEQUENCE [LARGE SCALE GENOMIC DNA]</scope>
    <source>
        <strain evidence="2">JCM 19134</strain>
    </source>
</reference>
<keyword evidence="2" id="KW-1185">Reference proteome</keyword>
<proteinExistence type="predicted"/>
<name>A0AAV3U2X5_9ALTE</name>
<evidence type="ECO:0000313" key="1">
    <source>
        <dbReference type="EMBL" id="GAA4944481.1"/>
    </source>
</evidence>
<accession>A0AAV3U2X5</accession>
<dbReference type="AlphaFoldDB" id="A0AAV3U2X5"/>
<sequence length="69" mass="7566">MPELTQQQSQSEFRHTVRNHLNNISVHAELAKLLASKNAEGAAQLTACIDKILSECKLCAQSISKTDSN</sequence>
<dbReference type="EMBL" id="BAABLX010000023">
    <property type="protein sequence ID" value="GAA4944481.1"/>
    <property type="molecule type" value="Genomic_DNA"/>
</dbReference>
<comment type="caution">
    <text evidence="1">The sequence shown here is derived from an EMBL/GenBank/DDBJ whole genome shotgun (WGS) entry which is preliminary data.</text>
</comment>
<dbReference type="RefSeq" id="WP_345422275.1">
    <property type="nucleotide sequence ID" value="NZ_AP031496.1"/>
</dbReference>
<evidence type="ECO:0000313" key="2">
    <source>
        <dbReference type="Proteomes" id="UP001409585"/>
    </source>
</evidence>